<evidence type="ECO:0000256" key="2">
    <source>
        <dbReference type="ARBA" id="ARBA00023125"/>
    </source>
</evidence>
<sequence>MAGVDDMHILIVDDHAVVRQGYASLLATLLDDVSVSEATSGEEAIQLVARGCPDLLILDVGLPGISGLETARRLLARHAGLRVLFFSMHDELPVVRKALEAGACGYLTKCAAPQVLLEAVRKVLAGQTYLEHGLATALACAGQDDQDPRLRGMTQRELEIFVMLARGVGLRQIAEKLCISAKTVSNYQTLLKNKLQVASQGELVHLAIDTGLLRVGQAGA</sequence>
<feature type="domain" description="HTH luxR-type" evidence="4">
    <location>
        <begin position="143"/>
        <end position="211"/>
    </location>
</feature>
<dbReference type="Proteomes" id="UP000243359">
    <property type="component" value="Chromosome I"/>
</dbReference>
<protein>
    <submittedName>
        <fullName evidence="6">Two component transcriptional regulator, LuxR family</fullName>
    </submittedName>
</protein>
<proteinExistence type="predicted"/>
<gene>
    <name evidence="6" type="ORF">SAMN05216221_2802</name>
</gene>
<dbReference type="GO" id="GO:0003677">
    <property type="term" value="F:DNA binding"/>
    <property type="evidence" value="ECO:0007669"/>
    <property type="project" value="UniProtKB-KW"/>
</dbReference>
<dbReference type="Pfam" id="PF00196">
    <property type="entry name" value="GerE"/>
    <property type="match status" value="1"/>
</dbReference>
<dbReference type="GO" id="GO:0006355">
    <property type="term" value="P:regulation of DNA-templated transcription"/>
    <property type="evidence" value="ECO:0007669"/>
    <property type="project" value="InterPro"/>
</dbReference>
<dbReference type="GO" id="GO:0000160">
    <property type="term" value="P:phosphorelay signal transduction system"/>
    <property type="evidence" value="ECO:0007669"/>
    <property type="project" value="InterPro"/>
</dbReference>
<keyword evidence="2" id="KW-0238">DNA-binding</keyword>
<dbReference type="InterPro" id="IPR000792">
    <property type="entry name" value="Tscrpt_reg_LuxR_C"/>
</dbReference>
<dbReference type="Pfam" id="PF00072">
    <property type="entry name" value="Response_reg"/>
    <property type="match status" value="1"/>
</dbReference>
<evidence type="ECO:0000313" key="7">
    <source>
        <dbReference type="Proteomes" id="UP000243359"/>
    </source>
</evidence>
<dbReference type="Gene3D" id="3.40.50.2300">
    <property type="match status" value="1"/>
</dbReference>
<dbReference type="SMART" id="SM00421">
    <property type="entry name" value="HTH_LUXR"/>
    <property type="match status" value="1"/>
</dbReference>
<name>A0A1H1VKI1_9PSED</name>
<evidence type="ECO:0000256" key="1">
    <source>
        <dbReference type="ARBA" id="ARBA00022553"/>
    </source>
</evidence>
<dbReference type="PROSITE" id="PS50110">
    <property type="entry name" value="RESPONSE_REGULATORY"/>
    <property type="match status" value="1"/>
</dbReference>
<keyword evidence="1 3" id="KW-0597">Phosphoprotein</keyword>
<dbReference type="EMBL" id="LT629751">
    <property type="protein sequence ID" value="SDS85312.1"/>
    <property type="molecule type" value="Genomic_DNA"/>
</dbReference>
<evidence type="ECO:0000256" key="3">
    <source>
        <dbReference type="PROSITE-ProRule" id="PRU00169"/>
    </source>
</evidence>
<dbReference type="InterPro" id="IPR016032">
    <property type="entry name" value="Sig_transdc_resp-reg_C-effctor"/>
</dbReference>
<dbReference type="PRINTS" id="PR00038">
    <property type="entry name" value="HTHLUXR"/>
</dbReference>
<dbReference type="InterPro" id="IPR039420">
    <property type="entry name" value="WalR-like"/>
</dbReference>
<dbReference type="AlphaFoldDB" id="A0A1H1VKI1"/>
<dbReference type="InterPro" id="IPR058245">
    <property type="entry name" value="NreC/VraR/RcsB-like_REC"/>
</dbReference>
<organism evidence="6 7">
    <name type="scientific">Pseudomonas oryzae</name>
    <dbReference type="NCBI Taxonomy" id="1392877"/>
    <lineage>
        <taxon>Bacteria</taxon>
        <taxon>Pseudomonadati</taxon>
        <taxon>Pseudomonadota</taxon>
        <taxon>Gammaproteobacteria</taxon>
        <taxon>Pseudomonadales</taxon>
        <taxon>Pseudomonadaceae</taxon>
        <taxon>Pseudomonas</taxon>
    </lineage>
</organism>
<dbReference type="PANTHER" id="PTHR43214:SF43">
    <property type="entry name" value="TWO-COMPONENT RESPONSE REGULATOR"/>
    <property type="match status" value="1"/>
</dbReference>
<dbReference type="CDD" id="cd17535">
    <property type="entry name" value="REC_NarL-like"/>
    <property type="match status" value="1"/>
</dbReference>
<evidence type="ECO:0000259" key="5">
    <source>
        <dbReference type="PROSITE" id="PS50110"/>
    </source>
</evidence>
<feature type="domain" description="Response regulatory" evidence="5">
    <location>
        <begin position="8"/>
        <end position="124"/>
    </location>
</feature>
<feature type="modified residue" description="4-aspartylphosphate" evidence="3">
    <location>
        <position position="59"/>
    </location>
</feature>
<dbReference type="InterPro" id="IPR001789">
    <property type="entry name" value="Sig_transdc_resp-reg_receiver"/>
</dbReference>
<dbReference type="InterPro" id="IPR011006">
    <property type="entry name" value="CheY-like_superfamily"/>
</dbReference>
<dbReference type="SUPFAM" id="SSF46894">
    <property type="entry name" value="C-terminal effector domain of the bipartite response regulators"/>
    <property type="match status" value="1"/>
</dbReference>
<dbReference type="CDD" id="cd06170">
    <property type="entry name" value="LuxR_C_like"/>
    <property type="match status" value="1"/>
</dbReference>
<keyword evidence="7" id="KW-1185">Reference proteome</keyword>
<dbReference type="STRING" id="1392877.SAMN05216221_2802"/>
<evidence type="ECO:0000259" key="4">
    <source>
        <dbReference type="PROSITE" id="PS50043"/>
    </source>
</evidence>
<evidence type="ECO:0000313" key="6">
    <source>
        <dbReference type="EMBL" id="SDS85312.1"/>
    </source>
</evidence>
<dbReference type="SUPFAM" id="SSF52172">
    <property type="entry name" value="CheY-like"/>
    <property type="match status" value="1"/>
</dbReference>
<reference evidence="7" key="1">
    <citation type="submission" date="2016-10" db="EMBL/GenBank/DDBJ databases">
        <authorList>
            <person name="Varghese N."/>
            <person name="Submissions S."/>
        </authorList>
    </citation>
    <scope>NUCLEOTIDE SEQUENCE [LARGE SCALE GENOMIC DNA]</scope>
    <source>
        <strain evidence="7">KCTC 32247</strain>
    </source>
</reference>
<dbReference type="PROSITE" id="PS50043">
    <property type="entry name" value="HTH_LUXR_2"/>
    <property type="match status" value="1"/>
</dbReference>
<accession>A0A1H1VKI1</accession>
<dbReference type="SMART" id="SM00448">
    <property type="entry name" value="REC"/>
    <property type="match status" value="1"/>
</dbReference>
<dbReference type="PANTHER" id="PTHR43214">
    <property type="entry name" value="TWO-COMPONENT RESPONSE REGULATOR"/>
    <property type="match status" value="1"/>
</dbReference>